<dbReference type="NCBIfam" id="NF033546">
    <property type="entry name" value="transpos_IS21"/>
    <property type="match status" value="1"/>
</dbReference>
<comment type="caution">
    <text evidence="7">The sequence shown here is derived from an EMBL/GenBank/DDBJ whole genome shotgun (WGS) entry which is preliminary data.</text>
</comment>
<name>A0ABS4KR24_9FIRM</name>
<evidence type="ECO:0000256" key="1">
    <source>
        <dbReference type="ARBA" id="ARBA00009277"/>
    </source>
</evidence>
<dbReference type="Gene3D" id="3.30.420.10">
    <property type="entry name" value="Ribonuclease H-like superfamily/Ribonuclease H"/>
    <property type="match status" value="1"/>
</dbReference>
<dbReference type="Pfam" id="PF22483">
    <property type="entry name" value="Mu-transpos_C_2"/>
    <property type="match status" value="1"/>
</dbReference>
<evidence type="ECO:0000313" key="8">
    <source>
        <dbReference type="Proteomes" id="UP001314903"/>
    </source>
</evidence>
<sequence length="493" mass="57676">MKNLQDWHKVNKLYKEGMPKKAIARKLKISKNTVKKLLKLQEPPEYKRDYYPTKIDSFKDQIRVWYLDPKYDFIGTRIYSELKQLGYCGSINPIYRYLNVLNEEKSEIISKKATVRIETPYGDQAQFDWSEYKVEISNNLWKVYCLSIILSASRKKAMVFSTSVDSDSILEAIQELFYDLGGITKELLIDNPKTLVIQNVSGKEVVFNDSALKLSMHMGFDFNPCKPYRARTKGKIEKPYQYIEEHFIKGNSFESMEELNKKAKFFINEWNKKIHGTTKRTPDSMFEEEKLYLIHLPKTKYFNKSLCTRKVSLDSLVSFESNKYSVPAIYADKQVFVRKIYGYRLDIYSKGLEFIISYEIAEGKGKTSVKEEHYAKIATKVPKSIPEIKRTFMNSFKNGSIYIKEAEKVLNQPSFHIREILKLRDCYELSDLDKVLKYCILEGVYDIEGIKSILKEKFIEIVINDEVIVNQTKVNIINSDLVRQTSYYEGGQF</sequence>
<dbReference type="InterPro" id="IPR009057">
    <property type="entry name" value="Homeodomain-like_sf"/>
</dbReference>
<evidence type="ECO:0000256" key="4">
    <source>
        <dbReference type="ARBA" id="ARBA00023172"/>
    </source>
</evidence>
<keyword evidence="2" id="KW-0815">Transposition</keyword>
<accession>A0ABS4KR24</accession>
<evidence type="ECO:0000259" key="6">
    <source>
        <dbReference type="PROSITE" id="PS50994"/>
    </source>
</evidence>
<dbReference type="Gene3D" id="1.10.10.60">
    <property type="entry name" value="Homeodomain-like"/>
    <property type="match status" value="1"/>
</dbReference>
<keyword evidence="3" id="KW-0238">DNA-binding</keyword>
<dbReference type="PANTHER" id="PTHR35004">
    <property type="entry name" value="TRANSPOSASE RV3428C-RELATED"/>
    <property type="match status" value="1"/>
</dbReference>
<evidence type="ECO:0000256" key="3">
    <source>
        <dbReference type="ARBA" id="ARBA00023125"/>
    </source>
</evidence>
<evidence type="ECO:0000256" key="2">
    <source>
        <dbReference type="ARBA" id="ARBA00022578"/>
    </source>
</evidence>
<dbReference type="SUPFAM" id="SSF53098">
    <property type="entry name" value="Ribonuclease H-like"/>
    <property type="match status" value="1"/>
</dbReference>
<dbReference type="InterPro" id="IPR054353">
    <property type="entry name" value="IstA-like_C"/>
</dbReference>
<dbReference type="PANTHER" id="PTHR35004:SF6">
    <property type="entry name" value="TRANSPOSASE"/>
    <property type="match status" value="1"/>
</dbReference>
<gene>
    <name evidence="7" type="ORF">J2Z35_002897</name>
</gene>
<keyword evidence="8" id="KW-1185">Reference proteome</keyword>
<protein>
    <submittedName>
        <fullName evidence="7">Transposase</fullName>
    </submittedName>
</protein>
<dbReference type="InterPro" id="IPR001584">
    <property type="entry name" value="Integrase_cat-core"/>
</dbReference>
<dbReference type="RefSeq" id="WP_209662106.1">
    <property type="nucleotide sequence ID" value="NZ_JAGGLI010000066.1"/>
</dbReference>
<keyword evidence="4" id="KW-0233">DNA recombination</keyword>
<reference evidence="7 8" key="1">
    <citation type="submission" date="2021-03" db="EMBL/GenBank/DDBJ databases">
        <title>Genomic Encyclopedia of Type Strains, Phase IV (KMG-IV): sequencing the most valuable type-strain genomes for metagenomic binning, comparative biology and taxonomic classification.</title>
        <authorList>
            <person name="Goeker M."/>
        </authorList>
    </citation>
    <scope>NUCLEOTIDE SEQUENCE [LARGE SCALE GENOMIC DNA]</scope>
    <source>
        <strain evidence="7 8">DSM 27512</strain>
    </source>
</reference>
<feature type="domain" description="HTH IS21-type" evidence="5">
    <location>
        <begin position="5"/>
        <end position="66"/>
    </location>
</feature>
<dbReference type="InterPro" id="IPR036397">
    <property type="entry name" value="RNaseH_sf"/>
</dbReference>
<dbReference type="PROSITE" id="PS50994">
    <property type="entry name" value="INTEGRASE"/>
    <property type="match status" value="1"/>
</dbReference>
<proteinExistence type="inferred from homology"/>
<dbReference type="InterPro" id="IPR012337">
    <property type="entry name" value="RNaseH-like_sf"/>
</dbReference>
<dbReference type="Pfam" id="PF02796">
    <property type="entry name" value="HTH_7"/>
    <property type="match status" value="1"/>
</dbReference>
<dbReference type="Proteomes" id="UP001314903">
    <property type="component" value="Unassembled WGS sequence"/>
</dbReference>
<dbReference type="EMBL" id="JAGGLI010000066">
    <property type="protein sequence ID" value="MBP2029059.1"/>
    <property type="molecule type" value="Genomic_DNA"/>
</dbReference>
<evidence type="ECO:0000259" key="5">
    <source>
        <dbReference type="PROSITE" id="PS50531"/>
    </source>
</evidence>
<dbReference type="InterPro" id="IPR006120">
    <property type="entry name" value="Resolvase_HTH_dom"/>
</dbReference>
<dbReference type="InterPro" id="IPR017894">
    <property type="entry name" value="HTH_IS21_transposase_type"/>
</dbReference>
<organism evidence="7 8">
    <name type="scientific">Acetoanaerobium pronyense</name>
    <dbReference type="NCBI Taxonomy" id="1482736"/>
    <lineage>
        <taxon>Bacteria</taxon>
        <taxon>Bacillati</taxon>
        <taxon>Bacillota</taxon>
        <taxon>Clostridia</taxon>
        <taxon>Peptostreptococcales</taxon>
        <taxon>Filifactoraceae</taxon>
        <taxon>Acetoanaerobium</taxon>
    </lineage>
</organism>
<feature type="domain" description="Integrase catalytic" evidence="6">
    <location>
        <begin position="116"/>
        <end position="290"/>
    </location>
</feature>
<dbReference type="PROSITE" id="PS50531">
    <property type="entry name" value="HTH_IS21"/>
    <property type="match status" value="1"/>
</dbReference>
<evidence type="ECO:0000313" key="7">
    <source>
        <dbReference type="EMBL" id="MBP2029059.1"/>
    </source>
</evidence>
<dbReference type="SUPFAM" id="SSF46689">
    <property type="entry name" value="Homeodomain-like"/>
    <property type="match status" value="1"/>
</dbReference>
<comment type="similarity">
    <text evidence="1">Belongs to the transposase IS21/IS408/IS1162 family.</text>
</comment>